<evidence type="ECO:0000256" key="10">
    <source>
        <dbReference type="SAM" id="MobiDB-lite"/>
    </source>
</evidence>
<evidence type="ECO:0000313" key="14">
    <source>
        <dbReference type="EMBL" id="GLQ86123.1"/>
    </source>
</evidence>
<evidence type="ECO:0000256" key="7">
    <source>
        <dbReference type="ARBA" id="ARBA00023237"/>
    </source>
</evidence>
<evidence type="ECO:0000256" key="11">
    <source>
        <dbReference type="SAM" id="SignalP"/>
    </source>
</evidence>
<dbReference type="InterPro" id="IPR039426">
    <property type="entry name" value="TonB-dep_rcpt-like"/>
</dbReference>
<evidence type="ECO:0000259" key="12">
    <source>
        <dbReference type="Pfam" id="PF00593"/>
    </source>
</evidence>
<dbReference type="Pfam" id="PF00593">
    <property type="entry name" value="TonB_dep_Rec_b-barrel"/>
    <property type="match status" value="1"/>
</dbReference>
<organism evidence="14 15">
    <name type="scientific">Gluconobacter sphaericus NBRC 12467</name>
    <dbReference type="NCBI Taxonomy" id="1307951"/>
    <lineage>
        <taxon>Bacteria</taxon>
        <taxon>Pseudomonadati</taxon>
        <taxon>Pseudomonadota</taxon>
        <taxon>Alphaproteobacteria</taxon>
        <taxon>Acetobacterales</taxon>
        <taxon>Acetobacteraceae</taxon>
        <taxon>Gluconobacter</taxon>
    </lineage>
</organism>
<dbReference type="PROSITE" id="PS52016">
    <property type="entry name" value="TONB_DEPENDENT_REC_3"/>
    <property type="match status" value="1"/>
</dbReference>
<comment type="similarity">
    <text evidence="8 9">Belongs to the TonB-dependent receptor family.</text>
</comment>
<dbReference type="Proteomes" id="UP001156708">
    <property type="component" value="Unassembled WGS sequence"/>
</dbReference>
<keyword evidence="6 8" id="KW-0472">Membrane</keyword>
<dbReference type="GO" id="GO:0009279">
    <property type="term" value="C:cell outer membrane"/>
    <property type="evidence" value="ECO:0007669"/>
    <property type="project" value="UniProtKB-SubCell"/>
</dbReference>
<keyword evidence="7 8" id="KW-0998">Cell outer membrane</keyword>
<evidence type="ECO:0000256" key="6">
    <source>
        <dbReference type="ARBA" id="ARBA00023136"/>
    </source>
</evidence>
<feature type="chain" id="PRO_5041222768" evidence="11">
    <location>
        <begin position="37"/>
        <end position="876"/>
    </location>
</feature>
<dbReference type="InterPro" id="IPR037066">
    <property type="entry name" value="Plug_dom_sf"/>
</dbReference>
<evidence type="ECO:0000256" key="9">
    <source>
        <dbReference type="RuleBase" id="RU003357"/>
    </source>
</evidence>
<dbReference type="InterPro" id="IPR036942">
    <property type="entry name" value="Beta-barrel_TonB_sf"/>
</dbReference>
<dbReference type="Gene3D" id="2.40.170.20">
    <property type="entry name" value="TonB-dependent receptor, beta-barrel domain"/>
    <property type="match status" value="1"/>
</dbReference>
<keyword evidence="5 9" id="KW-0798">TonB box</keyword>
<feature type="domain" description="TonB-dependent receptor plug" evidence="13">
    <location>
        <begin position="112"/>
        <end position="233"/>
    </location>
</feature>
<proteinExistence type="inferred from homology"/>
<evidence type="ECO:0000256" key="1">
    <source>
        <dbReference type="ARBA" id="ARBA00004571"/>
    </source>
</evidence>
<keyword evidence="2 8" id="KW-0813">Transport</keyword>
<comment type="subcellular location">
    <subcellularLocation>
        <location evidence="1 8">Cell outer membrane</location>
        <topology evidence="1 8">Multi-pass membrane protein</topology>
    </subcellularLocation>
</comment>
<accession>A0AA37WCD6</accession>
<feature type="region of interest" description="Disordered" evidence="10">
    <location>
        <begin position="40"/>
        <end position="85"/>
    </location>
</feature>
<evidence type="ECO:0000256" key="4">
    <source>
        <dbReference type="ARBA" id="ARBA00022692"/>
    </source>
</evidence>
<dbReference type="InterPro" id="IPR012910">
    <property type="entry name" value="Plug_dom"/>
</dbReference>
<dbReference type="Gene3D" id="2.170.130.10">
    <property type="entry name" value="TonB-dependent receptor, plug domain"/>
    <property type="match status" value="1"/>
</dbReference>
<dbReference type="PANTHER" id="PTHR47234">
    <property type="match status" value="1"/>
</dbReference>
<keyword evidence="11" id="KW-0732">Signal</keyword>
<reference evidence="15" key="1">
    <citation type="journal article" date="2019" name="Int. J. Syst. Evol. Microbiol.">
        <title>The Global Catalogue of Microorganisms (GCM) 10K type strain sequencing project: providing services to taxonomists for standard genome sequencing and annotation.</title>
        <authorList>
            <consortium name="The Broad Institute Genomics Platform"/>
            <consortium name="The Broad Institute Genome Sequencing Center for Infectious Disease"/>
            <person name="Wu L."/>
            <person name="Ma J."/>
        </authorList>
    </citation>
    <scope>NUCLEOTIDE SEQUENCE [LARGE SCALE GENOMIC DNA]</scope>
    <source>
        <strain evidence="15">NBRC 12467</strain>
    </source>
</reference>
<dbReference type="EMBL" id="BSNZ01000033">
    <property type="protein sequence ID" value="GLQ86123.1"/>
    <property type="molecule type" value="Genomic_DNA"/>
</dbReference>
<evidence type="ECO:0000256" key="5">
    <source>
        <dbReference type="ARBA" id="ARBA00023077"/>
    </source>
</evidence>
<gene>
    <name evidence="14" type="ORF">GCM10007872_30340</name>
</gene>
<sequence length="876" mass="94426">MPYRRTHDFLRRSGSRPVWIATTLLLSLGATGVAIAADATTASESERDTRKYVKARRPQSAEHKASAPSKLPSHAASTAPGSVEDHSGVERIVATGSQGNIAPAFRVATPTKSTVSVAIVSGAQLLQTGQTNVIAALQQTSPELNAPPGGGGGAYSTTPTQTVILRNLNADETLVLVNGVRRHISALGNWGDGPAKGTEPADLSLIPLSAIDHIEIITEGATALYGQDAIGGAINIVLKSGTKNGGTVNFMNSGFYAGDGQAVEGYGDIEHKIGNQGGGIDVAWQVLNQLPSHRDALNTAKLYDLPQDAEMQQRVGQDVNRVEGVSKSLAEVFSFNGHVPITDHVEGYATGTLGHRSTVRVGFFRGPANNNTTRALYPNGYSPLETFDELDFQVNGGLRGVLAHGIAWNTYASFGRERVNENVENDENPTFGVDSQTNFHQGQIIASELIGGAKFSKKFAIPHLAKPAELNFGLEYRHDTYQIGQGDYQSWATGPVLVGQTGVQPSSGAAGYAGFEPQNAGNWSRDIFDGHVGLDLFLTRKWELTIGGRAVSYSDKGAAPTGSIGMRYNFNKRFALRASINTGYRAPTLGAVHYNATSTGPGQVTENLSSFDPVARLLGATGVKGETSRSYDIGFDWTPIDSLRVTLDGYRIDINDRIESTTEFSGTQMNEFLYSQGITSSPTDRIFVNYMTNIGNTTTNGFTAKLSYQFPLAKRWGVLTGSVQANVADTEVTHYDDTPGVLQQLGQTYYDSLSRNNLLRASPKNKESFALDWSRGRYNLYVQEQRYAGVEWINYSGDPSSTWTHIRPQVQTNLAFSARVGSGFTLTAGANNLFNKFPTRVKTSTISETQGTIKYPETAPGGYEGGYYYARIGYVF</sequence>
<evidence type="ECO:0000256" key="8">
    <source>
        <dbReference type="PROSITE-ProRule" id="PRU01360"/>
    </source>
</evidence>
<dbReference type="AlphaFoldDB" id="A0AA37WCD6"/>
<dbReference type="PANTHER" id="PTHR47234:SF3">
    <property type="entry name" value="SECRETIN_TONB SHORT N-TERMINAL DOMAIN-CONTAINING PROTEIN"/>
    <property type="match status" value="1"/>
</dbReference>
<feature type="domain" description="TonB-dependent receptor-like beta-barrel" evidence="12">
    <location>
        <begin position="358"/>
        <end position="833"/>
    </location>
</feature>
<evidence type="ECO:0000259" key="13">
    <source>
        <dbReference type="Pfam" id="PF07715"/>
    </source>
</evidence>
<protein>
    <submittedName>
        <fullName evidence="14">Ligand-gated channel</fullName>
    </submittedName>
</protein>
<name>A0AA37WCD6_9PROT</name>
<keyword evidence="3 8" id="KW-1134">Transmembrane beta strand</keyword>
<comment type="caution">
    <text evidence="14">The sequence shown here is derived from an EMBL/GenBank/DDBJ whole genome shotgun (WGS) entry which is preliminary data.</text>
</comment>
<dbReference type="SUPFAM" id="SSF56935">
    <property type="entry name" value="Porins"/>
    <property type="match status" value="1"/>
</dbReference>
<evidence type="ECO:0000313" key="15">
    <source>
        <dbReference type="Proteomes" id="UP001156708"/>
    </source>
</evidence>
<dbReference type="RefSeq" id="WP_228123921.1">
    <property type="nucleotide sequence ID" value="NZ_BARA01000017.1"/>
</dbReference>
<dbReference type="Pfam" id="PF07715">
    <property type="entry name" value="Plug"/>
    <property type="match status" value="1"/>
</dbReference>
<dbReference type="InterPro" id="IPR000531">
    <property type="entry name" value="Beta-barrel_TonB"/>
</dbReference>
<feature type="signal peptide" evidence="11">
    <location>
        <begin position="1"/>
        <end position="36"/>
    </location>
</feature>
<evidence type="ECO:0000256" key="2">
    <source>
        <dbReference type="ARBA" id="ARBA00022448"/>
    </source>
</evidence>
<keyword evidence="15" id="KW-1185">Reference proteome</keyword>
<evidence type="ECO:0000256" key="3">
    <source>
        <dbReference type="ARBA" id="ARBA00022452"/>
    </source>
</evidence>
<keyword evidence="4 8" id="KW-0812">Transmembrane</keyword>